<protein>
    <submittedName>
        <fullName evidence="2">Cell division protein DivIC (FtsB), stabilizes FtsL against RasP cleavage</fullName>
    </submittedName>
</protein>
<accession>A0A6J4TLW7</accession>
<keyword evidence="2" id="KW-0131">Cell cycle</keyword>
<proteinExistence type="predicted"/>
<name>A0A6J4TLW7_9BACT</name>
<dbReference type="AlphaFoldDB" id="A0A6J4TLW7"/>
<reference evidence="2" key="1">
    <citation type="submission" date="2020-02" db="EMBL/GenBank/DDBJ databases">
        <authorList>
            <person name="Meier V. D."/>
        </authorList>
    </citation>
    <scope>NUCLEOTIDE SEQUENCE</scope>
    <source>
        <strain evidence="2">AVDCRST_MAG96</strain>
    </source>
</reference>
<feature type="transmembrane region" description="Helical" evidence="1">
    <location>
        <begin position="6"/>
        <end position="25"/>
    </location>
</feature>
<dbReference type="GO" id="GO:0051301">
    <property type="term" value="P:cell division"/>
    <property type="evidence" value="ECO:0007669"/>
    <property type="project" value="UniProtKB-KW"/>
</dbReference>
<keyword evidence="1" id="KW-0472">Membrane</keyword>
<keyword evidence="1" id="KW-0812">Transmembrane</keyword>
<keyword evidence="2" id="KW-0132">Cell division</keyword>
<organism evidence="2">
    <name type="scientific">uncultured Segetibacter sp</name>
    <dbReference type="NCBI Taxonomy" id="481133"/>
    <lineage>
        <taxon>Bacteria</taxon>
        <taxon>Pseudomonadati</taxon>
        <taxon>Bacteroidota</taxon>
        <taxon>Chitinophagia</taxon>
        <taxon>Chitinophagales</taxon>
        <taxon>Chitinophagaceae</taxon>
        <taxon>Segetibacter</taxon>
        <taxon>environmental samples</taxon>
    </lineage>
</organism>
<dbReference type="Pfam" id="PF04977">
    <property type="entry name" value="DivIC"/>
    <property type="match status" value="1"/>
</dbReference>
<gene>
    <name evidence="2" type="ORF">AVDCRST_MAG96-3202</name>
</gene>
<sequence>MRIPNFIRSFYFLATVIFLVWMFFFDSNDFLTQYQMSRKLSDLEEDKEYYVQKIAEVQKDRTELMSNSELLEKYAREKYYMKRPGEEVFIIVKKPVEK</sequence>
<dbReference type="InterPro" id="IPR007060">
    <property type="entry name" value="FtsL/DivIC"/>
</dbReference>
<evidence type="ECO:0000256" key="1">
    <source>
        <dbReference type="SAM" id="Phobius"/>
    </source>
</evidence>
<evidence type="ECO:0000313" key="2">
    <source>
        <dbReference type="EMBL" id="CAA9525743.1"/>
    </source>
</evidence>
<keyword evidence="1" id="KW-1133">Transmembrane helix</keyword>
<dbReference type="EMBL" id="CADCVN010001253">
    <property type="protein sequence ID" value="CAA9525743.1"/>
    <property type="molecule type" value="Genomic_DNA"/>
</dbReference>